<evidence type="ECO:0000313" key="3">
    <source>
        <dbReference type="EMBL" id="MBP2056559.1"/>
    </source>
</evidence>
<accession>A0ABS4MA60</accession>
<dbReference type="EMBL" id="JAGGLP010000050">
    <property type="protein sequence ID" value="MBP2056559.1"/>
    <property type="molecule type" value="Genomic_DNA"/>
</dbReference>
<reference evidence="3 4" key="1">
    <citation type="submission" date="2021-03" db="EMBL/GenBank/DDBJ databases">
        <title>Genomic Encyclopedia of Type Strains, Phase IV (KMG-IV): sequencing the most valuable type-strain genomes for metagenomic binning, comparative biology and taxonomic classification.</title>
        <authorList>
            <person name="Goeker M."/>
        </authorList>
    </citation>
    <scope>NUCLEOTIDE SEQUENCE [LARGE SCALE GENOMIC DNA]</scope>
    <source>
        <strain evidence="3 4">DSM 40499</strain>
    </source>
</reference>
<dbReference type="InterPro" id="IPR012341">
    <property type="entry name" value="6hp_glycosidase-like_sf"/>
</dbReference>
<dbReference type="InterPro" id="IPR011613">
    <property type="entry name" value="GH15-like"/>
</dbReference>
<dbReference type="Proteomes" id="UP001519309">
    <property type="component" value="Unassembled WGS sequence"/>
</dbReference>
<evidence type="ECO:0000259" key="2">
    <source>
        <dbReference type="Pfam" id="PF19291"/>
    </source>
</evidence>
<gene>
    <name evidence="3" type="ORF">J2Z21_009578</name>
</gene>
<proteinExistence type="predicted"/>
<dbReference type="PANTHER" id="PTHR31616">
    <property type="entry name" value="TREHALASE"/>
    <property type="match status" value="1"/>
</dbReference>
<feature type="domain" description="Trehalase-like N-terminal" evidence="2">
    <location>
        <begin position="2"/>
        <end position="165"/>
    </location>
</feature>
<dbReference type="PANTHER" id="PTHR31616:SF10">
    <property type="entry name" value="TREHALASE"/>
    <property type="match status" value="1"/>
</dbReference>
<dbReference type="Gene3D" id="1.50.10.10">
    <property type="match status" value="1"/>
</dbReference>
<dbReference type="Pfam" id="PF00723">
    <property type="entry name" value="Glyco_hydro_15"/>
    <property type="match status" value="1"/>
</dbReference>
<dbReference type="RefSeq" id="WP_079147393.1">
    <property type="nucleotide sequence ID" value="NZ_CP016279.1"/>
</dbReference>
<comment type="caution">
    <text evidence="3">The sequence shown here is derived from an EMBL/GenBank/DDBJ whole genome shotgun (WGS) entry which is preliminary data.</text>
</comment>
<evidence type="ECO:0000259" key="1">
    <source>
        <dbReference type="Pfam" id="PF00723"/>
    </source>
</evidence>
<dbReference type="InterPro" id="IPR045582">
    <property type="entry name" value="Trehalase-like_N"/>
</dbReference>
<dbReference type="Pfam" id="PF19291">
    <property type="entry name" value="TREH_N"/>
    <property type="match status" value="1"/>
</dbReference>
<evidence type="ECO:0000313" key="4">
    <source>
        <dbReference type="Proteomes" id="UP001519309"/>
    </source>
</evidence>
<feature type="domain" description="GH15-like" evidence="1">
    <location>
        <begin position="245"/>
        <end position="593"/>
    </location>
</feature>
<dbReference type="SUPFAM" id="SSF48208">
    <property type="entry name" value="Six-hairpin glycosidases"/>
    <property type="match status" value="1"/>
</dbReference>
<name>A0ABS4MA60_9ACTN</name>
<keyword evidence="4" id="KW-1185">Reference proteome</keyword>
<organism evidence="3 4">
    <name type="scientific">Streptomyces griseochromogenes</name>
    <dbReference type="NCBI Taxonomy" id="68214"/>
    <lineage>
        <taxon>Bacteria</taxon>
        <taxon>Bacillati</taxon>
        <taxon>Actinomycetota</taxon>
        <taxon>Actinomycetes</taxon>
        <taxon>Kitasatosporales</taxon>
        <taxon>Streptomycetaceae</taxon>
        <taxon>Streptomyces</taxon>
    </lineage>
</organism>
<sequence length="649" mass="71072">MSARPIGDHALLSDCRSAALVTSEGSVDWLCLPRFDSPAIFARLLDEDAGHWSIRTVGPADVSRSYVEDTLVLETTFRATGGTAVVRDALALGRRERGHALGEASPGILLRQVTCTEGQVSLDIVYAPRPEFGLIHPLLSPVRGGLAAYGGAHVLRLSSPVELTVSGSTANGRFNLRASDRLGFALHVGPAWGSEPVRWRAGRVRRRLNDTIEGWRSWSRQHRGYVGPWQDEVAHSGRVLRGLTFAPTGAIVAAATTSLPERPGGTRNWDYRYTWVRDASFTLQALGTAACEKEKDKFFGFLARAAATQLHRGMDLQIMYGIGGEHDLSERLLPHLAGWRDSTPVRTGNDAWRQRQLDVYGELLDAAHETLPPGEHLDPPTRAFLVEAADTAARRWTEPDQGIWERRGPSRHFLHSKLMCWVALDRAIAMAPALQADERVPHWRHERDNIRQAVEERGWNAGLGAFAQAFGSDELDASALMLPIVGFLPPHDPRVLSTVLAIASHLTDRNGLVRRYLGDEIEEAEGAFLLCTFWLAHALALTGHVVQARQVFQTALAHANDVGLLAEETDPATGEALGNFPQAFSHIGLINAARAIRDAGQQPAPQGTEHRSPYSSRLHWFFAAWKHSSMAQREPATRASSAISTPAGA</sequence>
<protein>
    <submittedName>
        <fullName evidence="3">GH15 family glucan-1,4-alpha-glucosidase</fullName>
    </submittedName>
</protein>
<dbReference type="InterPro" id="IPR008928">
    <property type="entry name" value="6-hairpin_glycosidase_sf"/>
</dbReference>